<keyword evidence="2" id="KW-1185">Reference proteome</keyword>
<dbReference type="Pfam" id="PF00300">
    <property type="entry name" value="His_Phos_1"/>
    <property type="match status" value="1"/>
</dbReference>
<dbReference type="Proteomes" id="UP000294914">
    <property type="component" value="Unassembled WGS sequence"/>
</dbReference>
<dbReference type="InterPro" id="IPR013078">
    <property type="entry name" value="His_Pase_superF_clade-1"/>
</dbReference>
<dbReference type="CDD" id="cd07067">
    <property type="entry name" value="HP_PGM_like"/>
    <property type="match status" value="1"/>
</dbReference>
<dbReference type="PANTHER" id="PTHR47623:SF1">
    <property type="entry name" value="OS09G0287300 PROTEIN"/>
    <property type="match status" value="1"/>
</dbReference>
<organism evidence="1 2">
    <name type="scientific">Thiohalophilus thiocyanatoxydans</name>
    <dbReference type="NCBI Taxonomy" id="381308"/>
    <lineage>
        <taxon>Bacteria</taxon>
        <taxon>Pseudomonadati</taxon>
        <taxon>Pseudomonadota</taxon>
        <taxon>Gammaproteobacteria</taxon>
        <taxon>Thiohalomonadales</taxon>
        <taxon>Thiohalophilaceae</taxon>
        <taxon>Thiohalophilus</taxon>
    </lineage>
</organism>
<dbReference type="SMART" id="SM00855">
    <property type="entry name" value="PGAM"/>
    <property type="match status" value="1"/>
</dbReference>
<accession>A0A4R8IJQ1</accession>
<dbReference type="EMBL" id="SOQX01000004">
    <property type="protein sequence ID" value="TDY00962.1"/>
    <property type="molecule type" value="Genomic_DNA"/>
</dbReference>
<dbReference type="PANTHER" id="PTHR47623">
    <property type="entry name" value="OS09G0287300 PROTEIN"/>
    <property type="match status" value="1"/>
</dbReference>
<sequence>MTDKQLWLLRHARADAGDKGMDDTDRPLSHDGRDQATRLGQWLAQQDLRPGLIVSSPAVRARQTTELICRALGVDLNHIRYDPGLYLASRNELLGIIEGMTLPNSSVMLVGHNPGLEELLGWLCPEPLPRTQEGQLLTTANLARIRIADNATPAEGSGQLIDLIRADELA</sequence>
<protein>
    <submittedName>
        <fullName evidence="1">Phosphohistidine phosphatase SixA</fullName>
    </submittedName>
</protein>
<proteinExistence type="predicted"/>
<gene>
    <name evidence="1" type="ORF">EDC23_1708</name>
</gene>
<dbReference type="SUPFAM" id="SSF53254">
    <property type="entry name" value="Phosphoglycerate mutase-like"/>
    <property type="match status" value="1"/>
</dbReference>
<name>A0A4R8IJQ1_9GAMM</name>
<comment type="caution">
    <text evidence="1">The sequence shown here is derived from an EMBL/GenBank/DDBJ whole genome shotgun (WGS) entry which is preliminary data.</text>
</comment>
<dbReference type="AlphaFoldDB" id="A0A4R8IJQ1"/>
<evidence type="ECO:0000313" key="1">
    <source>
        <dbReference type="EMBL" id="TDY00962.1"/>
    </source>
</evidence>
<dbReference type="OrthoDB" id="9810154at2"/>
<dbReference type="Gene3D" id="3.40.50.1240">
    <property type="entry name" value="Phosphoglycerate mutase-like"/>
    <property type="match status" value="1"/>
</dbReference>
<dbReference type="InterPro" id="IPR029033">
    <property type="entry name" value="His_PPase_superfam"/>
</dbReference>
<evidence type="ECO:0000313" key="2">
    <source>
        <dbReference type="Proteomes" id="UP000294914"/>
    </source>
</evidence>
<reference evidence="1 2" key="1">
    <citation type="submission" date="2019-03" db="EMBL/GenBank/DDBJ databases">
        <title>Genomic Encyclopedia of Type Strains, Phase IV (KMG-IV): sequencing the most valuable type-strain genomes for metagenomic binning, comparative biology and taxonomic classification.</title>
        <authorList>
            <person name="Goeker M."/>
        </authorList>
    </citation>
    <scope>NUCLEOTIDE SEQUENCE [LARGE SCALE GENOMIC DNA]</scope>
    <source>
        <strain evidence="1 2">DSM 16326</strain>
    </source>
</reference>
<dbReference type="RefSeq" id="WP_134083462.1">
    <property type="nucleotide sequence ID" value="NZ_SOQX01000004.1"/>
</dbReference>